<keyword evidence="8" id="KW-0012">Acyltransferase</keyword>
<evidence type="ECO:0000256" key="5">
    <source>
        <dbReference type="ARBA" id="ARBA00022692"/>
    </source>
</evidence>
<feature type="transmembrane region" description="Helical" evidence="8">
    <location>
        <begin position="256"/>
        <end position="274"/>
    </location>
</feature>
<dbReference type="PIRSF" id="PIRSF017321">
    <property type="entry name" value="GWT1"/>
    <property type="match status" value="1"/>
</dbReference>
<keyword evidence="4 8" id="KW-0337">GPI-anchor biosynthesis</keyword>
<feature type="transmembrane region" description="Helical" evidence="8">
    <location>
        <begin position="391"/>
        <end position="409"/>
    </location>
</feature>
<feature type="transmembrane region" description="Helical" evidence="8">
    <location>
        <begin position="75"/>
        <end position="95"/>
    </location>
</feature>
<dbReference type="GO" id="GO:0032216">
    <property type="term" value="F:glucosaminyl-phosphatidylinositol O-acyltransferase activity"/>
    <property type="evidence" value="ECO:0007669"/>
    <property type="project" value="TreeGrafter"/>
</dbReference>
<evidence type="ECO:0000313" key="9">
    <source>
        <dbReference type="EMBL" id="KAK5780753.1"/>
    </source>
</evidence>
<feature type="transmembrane region" description="Helical" evidence="8">
    <location>
        <begin position="199"/>
        <end position="217"/>
    </location>
</feature>
<keyword evidence="10" id="KW-1185">Reference proteome</keyword>
<evidence type="ECO:0000313" key="10">
    <source>
        <dbReference type="Proteomes" id="UP001306508"/>
    </source>
</evidence>
<dbReference type="GO" id="GO:0072659">
    <property type="term" value="P:protein localization to plasma membrane"/>
    <property type="evidence" value="ECO:0007669"/>
    <property type="project" value="TreeGrafter"/>
</dbReference>
<dbReference type="PANTHER" id="PTHR20661:SF0">
    <property type="entry name" value="PHOSPHATIDYLINOSITOL-GLYCAN BIOSYNTHESIS CLASS W PROTEIN"/>
    <property type="match status" value="1"/>
</dbReference>
<feature type="transmembrane region" description="Helical" evidence="8">
    <location>
        <begin position="132"/>
        <end position="149"/>
    </location>
</feature>
<keyword evidence="5 8" id="KW-0812">Transmembrane</keyword>
<protein>
    <recommendedName>
        <fullName evidence="8">GPI-anchored wall transfer protein</fullName>
        <ecNumber evidence="8">2.3.-.-</ecNumber>
    </recommendedName>
</protein>
<feature type="transmembrane region" description="Helical" evidence="8">
    <location>
        <begin position="460"/>
        <end position="482"/>
    </location>
</feature>
<dbReference type="Pfam" id="PF06423">
    <property type="entry name" value="GWT1"/>
    <property type="match status" value="1"/>
</dbReference>
<keyword evidence="7 8" id="KW-0472">Membrane</keyword>
<gene>
    <name evidence="9" type="ORF">RI543_001875</name>
</gene>
<evidence type="ECO:0000256" key="3">
    <source>
        <dbReference type="ARBA" id="ARBA00007559"/>
    </source>
</evidence>
<feature type="transmembrane region" description="Helical" evidence="8">
    <location>
        <begin position="161"/>
        <end position="179"/>
    </location>
</feature>
<dbReference type="PANTHER" id="PTHR20661">
    <property type="entry name" value="PHOSPHATIDYLINOSITOL-GLYCAN BIOSYNTHESIS CLASS W PROTEIN"/>
    <property type="match status" value="1"/>
</dbReference>
<keyword evidence="6 8" id="KW-1133">Transmembrane helix</keyword>
<proteinExistence type="inferred from homology"/>
<dbReference type="EMBL" id="JAWIZZ010000040">
    <property type="protein sequence ID" value="KAK5780753.1"/>
    <property type="molecule type" value="Genomic_DNA"/>
</dbReference>
<dbReference type="InterPro" id="IPR009447">
    <property type="entry name" value="PIGW/GWT1"/>
</dbReference>
<dbReference type="EC" id="2.3.-.-" evidence="8"/>
<evidence type="ECO:0000256" key="6">
    <source>
        <dbReference type="ARBA" id="ARBA00022989"/>
    </source>
</evidence>
<comment type="pathway">
    <text evidence="2 8">Glycolipid biosynthesis; glycosylphosphatidylinositol-anchor biosynthesis.</text>
</comment>
<sequence>MSTLKERKENFVTGLHGSSIQEVNLVSSVTVFSYICIKILNKVSPDNHINPFVDFSLNWVCLLFSMTLYSSNISLLITFMIVPCLIVCIFGKAYYTSTKNRVNKLPSKNISKLNQTTFSLVKKSYITTYRSHMLILTCLAILAVDFPIFPRRFAKVETWGTSLMDLGVGSFVFSNGLVYARSSLKSTRRISFHKRVFNALKSCHTLLFLGLLRLYFVKNLEYQEHVTEYGVHWNFFMTLSLLPLVLVIIDPIADYIPRFLIALVISGIYEWFLVKDNIFINYLILSSRENIIDANREGLVSFIGYCSIFLWGQSTGCYLLGNIPTKNNLYKASIVPLNTKETRSISRWDRMTTVKPLKGLIFWFCITALMTKFILLVHPQDISRRFANLPYTLWIVSFNTGYLAIYCAIDKIFNNSTDMSQPTSLCIEAMNTNGLILFLLANVTTGLINMSVSTLDMSDLLAISTLITYAAFIAFVAVLLYIKKIFIRL</sequence>
<feature type="transmembrane region" description="Helical" evidence="8">
    <location>
        <begin position="360"/>
        <end position="379"/>
    </location>
</feature>
<evidence type="ECO:0000256" key="7">
    <source>
        <dbReference type="ARBA" id="ARBA00023136"/>
    </source>
</evidence>
<evidence type="ECO:0000256" key="4">
    <source>
        <dbReference type="ARBA" id="ARBA00022502"/>
    </source>
</evidence>
<reference evidence="10" key="1">
    <citation type="submission" date="2023-07" db="EMBL/GenBank/DDBJ databases">
        <title>A draft genome of Kazachstania heterogenica Y-27499.</title>
        <authorList>
            <person name="Donic C."/>
            <person name="Kralova J.S."/>
            <person name="Fidel L."/>
            <person name="Ben-Dor S."/>
            <person name="Jung S."/>
        </authorList>
    </citation>
    <scope>NUCLEOTIDE SEQUENCE [LARGE SCALE GENOMIC DNA]</scope>
    <source>
        <strain evidence="10">Y27499</strain>
    </source>
</reference>
<comment type="similarity">
    <text evidence="3 8">Belongs to the PIGW family.</text>
</comment>
<comment type="subcellular location">
    <subcellularLocation>
        <location evidence="1 8">Endoplasmic reticulum membrane</location>
        <topology evidence="1 8">Multi-pass membrane protein</topology>
    </subcellularLocation>
</comment>
<evidence type="ECO:0000256" key="1">
    <source>
        <dbReference type="ARBA" id="ARBA00004477"/>
    </source>
</evidence>
<keyword evidence="8" id="KW-0256">Endoplasmic reticulum</keyword>
<evidence type="ECO:0000256" key="8">
    <source>
        <dbReference type="RuleBase" id="RU280819"/>
    </source>
</evidence>
<comment type="caution">
    <text evidence="9">The sequence shown here is derived from an EMBL/GenBank/DDBJ whole genome shotgun (WGS) entry which is preliminary data.</text>
</comment>
<dbReference type="GO" id="GO:0006506">
    <property type="term" value="P:GPI anchor biosynthetic process"/>
    <property type="evidence" value="ECO:0007669"/>
    <property type="project" value="UniProtKB-KW"/>
</dbReference>
<dbReference type="Proteomes" id="UP001306508">
    <property type="component" value="Unassembled WGS sequence"/>
</dbReference>
<organism evidence="9 10">
    <name type="scientific">Arxiozyma heterogenica</name>
    <dbReference type="NCBI Taxonomy" id="278026"/>
    <lineage>
        <taxon>Eukaryota</taxon>
        <taxon>Fungi</taxon>
        <taxon>Dikarya</taxon>
        <taxon>Ascomycota</taxon>
        <taxon>Saccharomycotina</taxon>
        <taxon>Saccharomycetes</taxon>
        <taxon>Saccharomycetales</taxon>
        <taxon>Saccharomycetaceae</taxon>
        <taxon>Arxiozyma</taxon>
    </lineage>
</organism>
<comment type="function">
    <text evidence="8">A acetyltransferase, which acetylates the inositol ring of phosphatidylinositol during biosynthesis of GPI-anchor.</text>
</comment>
<name>A0AAN7WNR9_9SACH</name>
<feature type="transmembrane region" description="Helical" evidence="8">
    <location>
        <begin position="430"/>
        <end position="448"/>
    </location>
</feature>
<keyword evidence="8" id="KW-0808">Transferase</keyword>
<evidence type="ECO:0000256" key="2">
    <source>
        <dbReference type="ARBA" id="ARBA00004687"/>
    </source>
</evidence>
<feature type="transmembrane region" description="Helical" evidence="8">
    <location>
        <begin position="302"/>
        <end position="321"/>
    </location>
</feature>
<dbReference type="GO" id="GO:0005789">
    <property type="term" value="C:endoplasmic reticulum membrane"/>
    <property type="evidence" value="ECO:0007669"/>
    <property type="project" value="UniProtKB-SubCell"/>
</dbReference>
<dbReference type="AlphaFoldDB" id="A0AAN7WNR9"/>
<feature type="transmembrane region" description="Helical" evidence="8">
    <location>
        <begin position="229"/>
        <end position="249"/>
    </location>
</feature>
<accession>A0AAN7WNR9</accession>